<keyword evidence="15" id="KW-1185">Reference proteome</keyword>
<evidence type="ECO:0000256" key="1">
    <source>
        <dbReference type="ARBA" id="ARBA00002324"/>
    </source>
</evidence>
<dbReference type="InterPro" id="IPR014729">
    <property type="entry name" value="Rossmann-like_a/b/a_fold"/>
</dbReference>
<evidence type="ECO:0000256" key="10">
    <source>
        <dbReference type="ARBA" id="ARBA00048721"/>
    </source>
</evidence>
<dbReference type="CDD" id="cd02165">
    <property type="entry name" value="NMNAT"/>
    <property type="match status" value="1"/>
</dbReference>
<keyword evidence="5 11" id="KW-0808">Transferase</keyword>
<dbReference type="GO" id="GO:0004515">
    <property type="term" value="F:nicotinate-nucleotide adenylyltransferase activity"/>
    <property type="evidence" value="ECO:0007669"/>
    <property type="project" value="UniProtKB-UniRule"/>
</dbReference>
<comment type="pathway">
    <text evidence="2 11">Cofactor biosynthesis; NAD(+) biosynthesis; deamido-NAD(+) from nicotinate D-ribonucleotide: step 1/1.</text>
</comment>
<evidence type="ECO:0000256" key="3">
    <source>
        <dbReference type="ARBA" id="ARBA00009014"/>
    </source>
</evidence>
<evidence type="ECO:0000256" key="11">
    <source>
        <dbReference type="HAMAP-Rule" id="MF_00244"/>
    </source>
</evidence>
<dbReference type="EC" id="2.7.7.18" evidence="11"/>
<keyword evidence="8 11" id="KW-0067">ATP-binding</keyword>
<evidence type="ECO:0000313" key="15">
    <source>
        <dbReference type="Proteomes" id="UP000011991"/>
    </source>
</evidence>
<dbReference type="PANTHER" id="PTHR39321:SF3">
    <property type="entry name" value="PHOSPHOPANTETHEINE ADENYLYLTRANSFERASE"/>
    <property type="match status" value="1"/>
</dbReference>
<dbReference type="InterPro" id="IPR004821">
    <property type="entry name" value="Cyt_trans-like"/>
</dbReference>
<comment type="function">
    <text evidence="1 11">Catalyzes the reversible adenylation of nicotinate mononucleotide (NaMN) to nicotinic acid adenine dinucleotide (NaAD).</text>
</comment>
<reference evidence="14 15" key="1">
    <citation type="journal article" date="2013" name="Mar. Genomics">
        <title>Expression of sulfatases in Rhodopirellula baltica and the diversity of sulfatases in the genus Rhodopirellula.</title>
        <authorList>
            <person name="Wegner C.E."/>
            <person name="Richter-Heitmann T."/>
            <person name="Klindworth A."/>
            <person name="Klockow C."/>
            <person name="Richter M."/>
            <person name="Achstetter T."/>
            <person name="Glockner F.O."/>
            <person name="Harder J."/>
        </authorList>
    </citation>
    <scope>NUCLEOTIDE SEQUENCE [LARGE SCALE GENOMIC DNA]</scope>
    <source>
        <strain evidence="14 15">SM1</strain>
    </source>
</reference>
<evidence type="ECO:0000256" key="2">
    <source>
        <dbReference type="ARBA" id="ARBA00005019"/>
    </source>
</evidence>
<evidence type="ECO:0000256" key="8">
    <source>
        <dbReference type="ARBA" id="ARBA00022840"/>
    </source>
</evidence>
<evidence type="ECO:0000313" key="14">
    <source>
        <dbReference type="EMBL" id="EMI17870.1"/>
    </source>
</evidence>
<dbReference type="InterPro" id="IPR005248">
    <property type="entry name" value="NadD/NMNAT"/>
</dbReference>
<dbReference type="Gene3D" id="3.40.50.620">
    <property type="entry name" value="HUPs"/>
    <property type="match status" value="1"/>
</dbReference>
<organism evidence="14 15">
    <name type="scientific">Rhodopirellula maiorica SM1</name>
    <dbReference type="NCBI Taxonomy" id="1265738"/>
    <lineage>
        <taxon>Bacteria</taxon>
        <taxon>Pseudomonadati</taxon>
        <taxon>Planctomycetota</taxon>
        <taxon>Planctomycetia</taxon>
        <taxon>Pirellulales</taxon>
        <taxon>Pirellulaceae</taxon>
        <taxon>Novipirellula</taxon>
    </lineage>
</organism>
<keyword evidence="4 11" id="KW-0662">Pyridine nucleotide biosynthesis</keyword>
<dbReference type="NCBIfam" id="TIGR00125">
    <property type="entry name" value="cyt_tran_rel"/>
    <property type="match status" value="1"/>
</dbReference>
<evidence type="ECO:0000256" key="4">
    <source>
        <dbReference type="ARBA" id="ARBA00022642"/>
    </source>
</evidence>
<accession>M5RES9</accession>
<dbReference type="SUPFAM" id="SSF52374">
    <property type="entry name" value="Nucleotidylyl transferase"/>
    <property type="match status" value="1"/>
</dbReference>
<evidence type="ECO:0000256" key="9">
    <source>
        <dbReference type="ARBA" id="ARBA00023027"/>
    </source>
</evidence>
<dbReference type="PATRIC" id="fig|1265738.3.peg.5248"/>
<dbReference type="GO" id="GO:0005524">
    <property type="term" value="F:ATP binding"/>
    <property type="evidence" value="ECO:0007669"/>
    <property type="project" value="UniProtKB-KW"/>
</dbReference>
<dbReference type="GO" id="GO:0009435">
    <property type="term" value="P:NAD+ biosynthetic process"/>
    <property type="evidence" value="ECO:0007669"/>
    <property type="project" value="UniProtKB-UniRule"/>
</dbReference>
<dbReference type="PANTHER" id="PTHR39321">
    <property type="entry name" value="NICOTINATE-NUCLEOTIDE ADENYLYLTRANSFERASE-RELATED"/>
    <property type="match status" value="1"/>
</dbReference>
<comment type="caution">
    <text evidence="14">The sequence shown here is derived from an EMBL/GenBank/DDBJ whole genome shotgun (WGS) entry which is preliminary data.</text>
</comment>
<keyword evidence="7 11" id="KW-0547">Nucleotide-binding</keyword>
<feature type="domain" description="Cytidyltransferase-like" evidence="13">
    <location>
        <begin position="35"/>
        <end position="205"/>
    </location>
</feature>
<comment type="similarity">
    <text evidence="3 11">Belongs to the NadD family.</text>
</comment>
<evidence type="ECO:0000259" key="13">
    <source>
        <dbReference type="Pfam" id="PF01467"/>
    </source>
</evidence>
<dbReference type="NCBIfam" id="NF000840">
    <property type="entry name" value="PRK00071.1-3"/>
    <property type="match status" value="1"/>
</dbReference>
<sequence length="255" mass="28236">MCRCDVRFAKEIALATIPAKESKTAKESKLMRIGLFGGSFDPVHLGHLWIAEAARETLSLDQVRWIPTATSPLKPAGAVASSEDRLEMLQQALADNPSYELDDREIRRGEVSYTVDTVAELMQEMPDAQFFMIIGSDSLATFPLWHQPQRLLELITPAVVQRGGEGAIDFSVLQDLVDRERIAAIASHVIAMPVIELSSSELRERVQQGRSIRYRTPSGVEAVIQRRGLYRHPASSSYSPIASPDDASADRSPKH</sequence>
<gene>
    <name evidence="11" type="primary">nadD</name>
    <name evidence="14" type="ORF">RMSM_05223</name>
</gene>
<name>M5RES9_9BACT</name>
<dbReference type="EMBL" id="ANOG01000738">
    <property type="protein sequence ID" value="EMI17870.1"/>
    <property type="molecule type" value="Genomic_DNA"/>
</dbReference>
<evidence type="ECO:0000256" key="6">
    <source>
        <dbReference type="ARBA" id="ARBA00022695"/>
    </source>
</evidence>
<comment type="catalytic activity">
    <reaction evidence="10 11">
        <text>nicotinate beta-D-ribonucleotide + ATP + H(+) = deamido-NAD(+) + diphosphate</text>
        <dbReference type="Rhea" id="RHEA:22860"/>
        <dbReference type="ChEBI" id="CHEBI:15378"/>
        <dbReference type="ChEBI" id="CHEBI:30616"/>
        <dbReference type="ChEBI" id="CHEBI:33019"/>
        <dbReference type="ChEBI" id="CHEBI:57502"/>
        <dbReference type="ChEBI" id="CHEBI:58437"/>
        <dbReference type="EC" id="2.7.7.18"/>
    </reaction>
</comment>
<dbReference type="Pfam" id="PF01467">
    <property type="entry name" value="CTP_transf_like"/>
    <property type="match status" value="1"/>
</dbReference>
<evidence type="ECO:0000256" key="7">
    <source>
        <dbReference type="ARBA" id="ARBA00022741"/>
    </source>
</evidence>
<dbReference type="HAMAP" id="MF_00244">
    <property type="entry name" value="NaMN_adenylyltr"/>
    <property type="match status" value="1"/>
</dbReference>
<evidence type="ECO:0000256" key="5">
    <source>
        <dbReference type="ARBA" id="ARBA00022679"/>
    </source>
</evidence>
<keyword evidence="9 11" id="KW-0520">NAD</keyword>
<dbReference type="UniPathway" id="UPA00253">
    <property type="reaction ID" value="UER00332"/>
</dbReference>
<dbReference type="Proteomes" id="UP000011991">
    <property type="component" value="Unassembled WGS sequence"/>
</dbReference>
<keyword evidence="6 11" id="KW-0548">Nucleotidyltransferase</keyword>
<feature type="region of interest" description="Disordered" evidence="12">
    <location>
        <begin position="231"/>
        <end position="255"/>
    </location>
</feature>
<evidence type="ECO:0000256" key="12">
    <source>
        <dbReference type="SAM" id="MobiDB-lite"/>
    </source>
</evidence>
<protein>
    <recommendedName>
        <fullName evidence="11">Probable nicotinate-nucleotide adenylyltransferase</fullName>
        <ecNumber evidence="11">2.7.7.18</ecNumber>
    </recommendedName>
    <alternativeName>
        <fullName evidence="11">Deamido-NAD(+) diphosphorylase</fullName>
    </alternativeName>
    <alternativeName>
        <fullName evidence="11">Deamido-NAD(+) pyrophosphorylase</fullName>
    </alternativeName>
    <alternativeName>
        <fullName evidence="11">Nicotinate mononucleotide adenylyltransferase</fullName>
        <shortName evidence="11">NaMN adenylyltransferase</shortName>
    </alternativeName>
</protein>
<dbReference type="NCBIfam" id="TIGR00482">
    <property type="entry name" value="nicotinate (nicotinamide) nucleotide adenylyltransferase"/>
    <property type="match status" value="1"/>
</dbReference>
<dbReference type="AlphaFoldDB" id="M5RES9"/>
<feature type="compositionally biased region" description="Low complexity" evidence="12">
    <location>
        <begin position="233"/>
        <end position="246"/>
    </location>
</feature>
<proteinExistence type="inferred from homology"/>